<evidence type="ECO:0000313" key="1">
    <source>
        <dbReference type="EMBL" id="GAD55476.1"/>
    </source>
</evidence>
<sequence length="110" mass="12017">MTERARHPVDRAALAALIETSVTYALTPARSDDVRNSLRVRLREVLARLGKPNDEPLAEPIELVRVQAGRVAHGAAGIRPEQADELLRRALLMLYAGRSDAAQQRLSGGL</sequence>
<organism evidence="1 2">
    <name type="scientific">Limimaricola cinnabarinus LL-001</name>
    <dbReference type="NCBI Taxonomy" id="1337093"/>
    <lineage>
        <taxon>Bacteria</taxon>
        <taxon>Pseudomonadati</taxon>
        <taxon>Pseudomonadota</taxon>
        <taxon>Alphaproteobacteria</taxon>
        <taxon>Rhodobacterales</taxon>
        <taxon>Paracoccaceae</taxon>
        <taxon>Limimaricola</taxon>
    </lineage>
</organism>
<accession>U2YKI6</accession>
<dbReference type="AlphaFoldDB" id="U2YKI6"/>
<dbReference type="OrthoDB" id="7860789at2"/>
<proteinExistence type="predicted"/>
<evidence type="ECO:0000313" key="2">
    <source>
        <dbReference type="Proteomes" id="UP000016566"/>
    </source>
</evidence>
<gene>
    <name evidence="1" type="ORF">MBELCI_1528</name>
</gene>
<dbReference type="STRING" id="1337093.MBELCI_1528"/>
<protein>
    <submittedName>
        <fullName evidence="1">Uncharacterized protein</fullName>
    </submittedName>
</protein>
<reference evidence="1" key="1">
    <citation type="journal article" date="2013" name="Genome Announc.">
        <title>Draft Genome Sequence of Loktanella cinnabarina LL-001T, Isolated from Deep-Sea Floor Sediment.</title>
        <authorList>
            <person name="Nishi S."/>
            <person name="Tsubouchi T."/>
            <person name="Takaki Y."/>
            <person name="Koyanagi R."/>
            <person name="Satoh N."/>
            <person name="Maruyama T."/>
            <person name="Hatada Y."/>
        </authorList>
    </citation>
    <scope>NUCLEOTIDE SEQUENCE [LARGE SCALE GENOMIC DNA]</scope>
    <source>
        <strain evidence="1">LL-001</strain>
    </source>
</reference>
<dbReference type="RefSeq" id="WP_021693580.1">
    <property type="nucleotide sequence ID" value="NZ_BATB01000015.1"/>
</dbReference>
<name>U2YKI6_9RHOB</name>
<dbReference type="EMBL" id="BATB01000015">
    <property type="protein sequence ID" value="GAD55476.1"/>
    <property type="molecule type" value="Genomic_DNA"/>
</dbReference>
<keyword evidence="2" id="KW-1185">Reference proteome</keyword>
<dbReference type="Proteomes" id="UP000016566">
    <property type="component" value="Unassembled WGS sequence"/>
</dbReference>
<comment type="caution">
    <text evidence="1">The sequence shown here is derived from an EMBL/GenBank/DDBJ whole genome shotgun (WGS) entry which is preliminary data.</text>
</comment>